<evidence type="ECO:0000256" key="5">
    <source>
        <dbReference type="ARBA" id="ARBA00022989"/>
    </source>
</evidence>
<evidence type="ECO:0000256" key="3">
    <source>
        <dbReference type="ARBA" id="ARBA00022679"/>
    </source>
</evidence>
<dbReference type="GO" id="GO:0016020">
    <property type="term" value="C:membrane"/>
    <property type="evidence" value="ECO:0007669"/>
    <property type="project" value="InterPro"/>
</dbReference>
<comment type="subcellular location">
    <subcellularLocation>
        <location evidence="1">Endomembrane system</location>
        <topology evidence="1">Multi-pass membrane protein</topology>
    </subcellularLocation>
</comment>
<proteinExistence type="predicted"/>
<dbReference type="GO" id="GO:0071555">
    <property type="term" value="P:cell wall organization"/>
    <property type="evidence" value="ECO:0007669"/>
    <property type="project" value="UniProtKB-KW"/>
</dbReference>
<reference evidence="8 9" key="1">
    <citation type="journal article" date="2018" name="PLoS Genet.">
        <title>Population sequencing reveals clonal diversity and ancestral inbreeding in the grapevine cultivar Chardonnay.</title>
        <authorList>
            <person name="Roach M.J."/>
            <person name="Johnson D.L."/>
            <person name="Bohlmann J."/>
            <person name="van Vuuren H.J."/>
            <person name="Jones S.J."/>
            <person name="Pretorius I.S."/>
            <person name="Schmidt S.A."/>
            <person name="Borneman A.R."/>
        </authorList>
    </citation>
    <scope>NUCLEOTIDE SEQUENCE [LARGE SCALE GENOMIC DNA]</scope>
    <source>
        <strain evidence="9">cv. Chardonnay</strain>
        <tissue evidence="8">Leaf</tissue>
    </source>
</reference>
<sequence>MTDAPIILTLDSDMFSNDPQTPLRVLCYLLDPSMDSKLEYIQFPQIFDGINKNDIYGGKHKLAYQIQTKGMHGLADPIYVGTGCFFRRRVLFGGPSEIPKLNQDHRAASESIKSEEVLTMAHHVAGCTYEKETT</sequence>
<dbReference type="GO" id="GO:0012505">
    <property type="term" value="C:endomembrane system"/>
    <property type="evidence" value="ECO:0007669"/>
    <property type="project" value="UniProtKB-SubCell"/>
</dbReference>
<evidence type="ECO:0000256" key="4">
    <source>
        <dbReference type="ARBA" id="ARBA00022692"/>
    </source>
</evidence>
<evidence type="ECO:0000256" key="7">
    <source>
        <dbReference type="ARBA" id="ARBA00023316"/>
    </source>
</evidence>
<dbReference type="GO" id="GO:0016760">
    <property type="term" value="F:cellulose synthase (UDP-forming) activity"/>
    <property type="evidence" value="ECO:0007669"/>
    <property type="project" value="InterPro"/>
</dbReference>
<accession>A0A438C8T6</accession>
<protein>
    <submittedName>
        <fullName evidence="8">Cellulose synthase-like protein G1</fullName>
    </submittedName>
</protein>
<keyword evidence="3" id="KW-0808">Transferase</keyword>
<dbReference type="EMBL" id="QGNW01002450">
    <property type="protein sequence ID" value="RVW19652.1"/>
    <property type="molecule type" value="Genomic_DNA"/>
</dbReference>
<organism evidence="8 9">
    <name type="scientific">Vitis vinifera</name>
    <name type="common">Grape</name>
    <dbReference type="NCBI Taxonomy" id="29760"/>
    <lineage>
        <taxon>Eukaryota</taxon>
        <taxon>Viridiplantae</taxon>
        <taxon>Streptophyta</taxon>
        <taxon>Embryophyta</taxon>
        <taxon>Tracheophyta</taxon>
        <taxon>Spermatophyta</taxon>
        <taxon>Magnoliopsida</taxon>
        <taxon>eudicotyledons</taxon>
        <taxon>Gunneridae</taxon>
        <taxon>Pentapetalae</taxon>
        <taxon>rosids</taxon>
        <taxon>Vitales</taxon>
        <taxon>Vitaceae</taxon>
        <taxon>Viteae</taxon>
        <taxon>Vitis</taxon>
    </lineage>
</organism>
<dbReference type="Gene3D" id="3.90.550.10">
    <property type="entry name" value="Spore Coat Polysaccharide Biosynthesis Protein SpsA, Chain A"/>
    <property type="match status" value="1"/>
</dbReference>
<evidence type="ECO:0000313" key="9">
    <source>
        <dbReference type="Proteomes" id="UP000288805"/>
    </source>
</evidence>
<dbReference type="OrthoDB" id="72851at2759"/>
<dbReference type="PANTHER" id="PTHR13301">
    <property type="entry name" value="X-BOX TRANSCRIPTION FACTOR-RELATED"/>
    <property type="match status" value="1"/>
</dbReference>
<keyword evidence="2" id="KW-0328">Glycosyltransferase</keyword>
<keyword evidence="4" id="KW-0812">Transmembrane</keyword>
<dbReference type="GO" id="GO:0030244">
    <property type="term" value="P:cellulose biosynthetic process"/>
    <property type="evidence" value="ECO:0007669"/>
    <property type="project" value="InterPro"/>
</dbReference>
<dbReference type="InterPro" id="IPR029044">
    <property type="entry name" value="Nucleotide-diphossugar_trans"/>
</dbReference>
<evidence type="ECO:0000256" key="1">
    <source>
        <dbReference type="ARBA" id="ARBA00004127"/>
    </source>
</evidence>
<dbReference type="InterPro" id="IPR005150">
    <property type="entry name" value="Cellulose_synth"/>
</dbReference>
<comment type="caution">
    <text evidence="8">The sequence shown here is derived from an EMBL/GenBank/DDBJ whole genome shotgun (WGS) entry which is preliminary data.</text>
</comment>
<name>A0A438C8T6_VITVI</name>
<dbReference type="AlphaFoldDB" id="A0A438C8T6"/>
<evidence type="ECO:0000313" key="8">
    <source>
        <dbReference type="EMBL" id="RVW19652.1"/>
    </source>
</evidence>
<dbReference type="Proteomes" id="UP000288805">
    <property type="component" value="Unassembled WGS sequence"/>
</dbReference>
<evidence type="ECO:0000256" key="2">
    <source>
        <dbReference type="ARBA" id="ARBA00022676"/>
    </source>
</evidence>
<dbReference type="Pfam" id="PF03552">
    <property type="entry name" value="Cellulose_synt"/>
    <property type="match status" value="1"/>
</dbReference>
<keyword evidence="5" id="KW-1133">Transmembrane helix</keyword>
<keyword evidence="6" id="KW-0472">Membrane</keyword>
<evidence type="ECO:0000256" key="6">
    <source>
        <dbReference type="ARBA" id="ARBA00023136"/>
    </source>
</evidence>
<gene>
    <name evidence="8" type="primary">CSLG1_4</name>
    <name evidence="8" type="ORF">CK203_106227</name>
</gene>
<dbReference type="Gramene" id="Vitis02g00181.t01">
    <property type="protein sequence ID" value="Vitis02g00181.t01.CDS"/>
    <property type="gene ID" value="Vitis02g00181"/>
</dbReference>
<keyword evidence="7" id="KW-0961">Cell wall biogenesis/degradation</keyword>